<evidence type="ECO:0000259" key="8">
    <source>
        <dbReference type="Pfam" id="PF02687"/>
    </source>
</evidence>
<proteinExistence type="inferred from homology"/>
<evidence type="ECO:0000256" key="4">
    <source>
        <dbReference type="ARBA" id="ARBA00022989"/>
    </source>
</evidence>
<evidence type="ECO:0000256" key="6">
    <source>
        <dbReference type="ARBA" id="ARBA00038076"/>
    </source>
</evidence>
<evidence type="ECO:0000313" key="10">
    <source>
        <dbReference type="EMBL" id="NYF53713.1"/>
    </source>
</evidence>
<evidence type="ECO:0000256" key="5">
    <source>
        <dbReference type="ARBA" id="ARBA00023136"/>
    </source>
</evidence>
<reference evidence="10 11" key="1">
    <citation type="submission" date="2020-07" db="EMBL/GenBank/DDBJ databases">
        <title>Genomic Encyclopedia of Type Strains, Phase IV (KMG-V): Genome sequencing to study the core and pangenomes of soil and plant-associated prokaryotes.</title>
        <authorList>
            <person name="Whitman W."/>
        </authorList>
    </citation>
    <scope>NUCLEOTIDE SEQUENCE [LARGE SCALE GENOMIC DNA]</scope>
    <source>
        <strain evidence="10 11">M8UP30</strain>
    </source>
</reference>
<dbReference type="GO" id="GO:0005886">
    <property type="term" value="C:plasma membrane"/>
    <property type="evidence" value="ECO:0007669"/>
    <property type="project" value="UniProtKB-SubCell"/>
</dbReference>
<dbReference type="NCBIfam" id="TIGR03434">
    <property type="entry name" value="ADOP"/>
    <property type="match status" value="1"/>
</dbReference>
<protein>
    <submittedName>
        <fullName evidence="10">Putative permease</fullName>
    </submittedName>
</protein>
<dbReference type="Proteomes" id="UP000534186">
    <property type="component" value="Unassembled WGS sequence"/>
</dbReference>
<comment type="subcellular location">
    <subcellularLocation>
        <location evidence="1">Cell membrane</location>
        <topology evidence="1">Multi-pass membrane protein</topology>
    </subcellularLocation>
</comment>
<evidence type="ECO:0000256" key="7">
    <source>
        <dbReference type="SAM" id="Phobius"/>
    </source>
</evidence>
<comment type="caution">
    <text evidence="10">The sequence shown here is derived from an EMBL/GenBank/DDBJ whole genome shotgun (WGS) entry which is preliminary data.</text>
</comment>
<evidence type="ECO:0000259" key="9">
    <source>
        <dbReference type="Pfam" id="PF12704"/>
    </source>
</evidence>
<feature type="transmembrane region" description="Helical" evidence="7">
    <location>
        <begin position="403"/>
        <end position="426"/>
    </location>
</feature>
<evidence type="ECO:0000313" key="11">
    <source>
        <dbReference type="Proteomes" id="UP000534186"/>
    </source>
</evidence>
<keyword evidence="2" id="KW-1003">Cell membrane</keyword>
<feature type="transmembrane region" description="Helical" evidence="7">
    <location>
        <begin position="713"/>
        <end position="733"/>
    </location>
</feature>
<feature type="domain" description="MacB-like periplasmic core" evidence="9">
    <location>
        <begin position="24"/>
        <end position="254"/>
    </location>
</feature>
<dbReference type="Pfam" id="PF12704">
    <property type="entry name" value="MacB_PCD"/>
    <property type="match status" value="2"/>
</dbReference>
<feature type="transmembrane region" description="Helical" evidence="7">
    <location>
        <begin position="360"/>
        <end position="383"/>
    </location>
</feature>
<accession>A0A7Y9T483</accession>
<feature type="transmembrane region" description="Helical" evidence="7">
    <location>
        <begin position="306"/>
        <end position="330"/>
    </location>
</feature>
<evidence type="ECO:0000256" key="2">
    <source>
        <dbReference type="ARBA" id="ARBA00022475"/>
    </source>
</evidence>
<feature type="domain" description="ABC3 transporter permease C-terminal" evidence="8">
    <location>
        <begin position="312"/>
        <end position="427"/>
    </location>
</feature>
<feature type="transmembrane region" description="Helical" evidence="7">
    <location>
        <begin position="446"/>
        <end position="471"/>
    </location>
</feature>
<organism evidence="10 11">
    <name type="scientific">Tunturiibacter lichenicola</name>
    <dbReference type="NCBI Taxonomy" id="2051959"/>
    <lineage>
        <taxon>Bacteria</taxon>
        <taxon>Pseudomonadati</taxon>
        <taxon>Acidobacteriota</taxon>
        <taxon>Terriglobia</taxon>
        <taxon>Terriglobales</taxon>
        <taxon>Acidobacteriaceae</taxon>
        <taxon>Tunturiibacter</taxon>
    </lineage>
</organism>
<dbReference type="PANTHER" id="PTHR30572:SF4">
    <property type="entry name" value="ABC TRANSPORTER PERMEASE YTRF"/>
    <property type="match status" value="1"/>
</dbReference>
<dbReference type="EMBL" id="JACCCV010000002">
    <property type="protein sequence ID" value="NYF53713.1"/>
    <property type="molecule type" value="Genomic_DNA"/>
</dbReference>
<name>A0A7Y9T483_9BACT</name>
<keyword evidence="4 7" id="KW-1133">Transmembrane helix</keyword>
<comment type="similarity">
    <text evidence="6">Belongs to the ABC-4 integral membrane protein family.</text>
</comment>
<dbReference type="GO" id="GO:0022857">
    <property type="term" value="F:transmembrane transporter activity"/>
    <property type="evidence" value="ECO:0007669"/>
    <property type="project" value="TreeGrafter"/>
</dbReference>
<gene>
    <name evidence="10" type="ORF">HDF12_004112</name>
</gene>
<dbReference type="InterPro" id="IPR003838">
    <property type="entry name" value="ABC3_permease_C"/>
</dbReference>
<feature type="domain" description="MacB-like periplasmic core" evidence="9">
    <location>
        <begin position="457"/>
        <end position="681"/>
    </location>
</feature>
<keyword evidence="3 7" id="KW-0812">Transmembrane</keyword>
<sequence length="837" mass="89472">MNSFLQDLRFSLRQIRRSPGFIVTAVLTLALGVGANTAIFSLLDQALLRSLPVRAPEQLVVLSGTGKAWAGHSSDHGAGVEQSFSYPMYRDLRDKGTAVFDGLIATAPVGVGITRNKVSELVDGEVVSGNYFSVLGVKAAQGRLLTASDDTVPGGNPVAVLSYNYWQTHMGSDVHAVGETISINGAPFEITGVAAPGFQSAVWGQVPDVFVPMSMLDVVIPGKGKRLQDHTDRWMNIVGRLKPGDTAQHAQVALAPLWHALRAEELKALGTKSQRFVDEYLTRSQLLVAPGSRGLSYSRESLEKPLYAVMGMALLVLLIAAVNVASLLLVRSAARVREFSLRYALGANARRVVQQLLLEGVLIGIAGGVAGLLIAPMCLRVLVQRLSTDGPTAFSTTLDGRLLIFNFAIAVAISILFSLAPAVQLLRPDIVNSLKQQTTTASGRTLSFRGLIVSLQVGLSVLLLVGSGLFVRTMQNLRHVDTGINTSHLITFHINPLLSGYAKEKVPALHQQILESMAALPGVQAVGATNDAELAETGHTGDVTIEGYTAPPDQDFPIEIPYVSANFFHTMQEPVLAGRSFSEDDDATHPMVGIVNESFAKHYFTNPAAAVGKRVVGGDSKKGEYMTIVGVTRDAKHANLRDAALPTLYSPLKQSKFAEQLYIYVRTATPTEQSFAMVRQAMKQIDPGLAVDELRTMEEQIDTTLGNERMIELLAISFGLLATMLAAVGLYGVLAYSMAQRTREIGIRIALGSSRLGVSRLVLVDVLRLAGIGVMVAIPCSVLLGRLLRSQLFGVSSADPLTLAGVILLIAVVAVLAAIVPAQRASSVDPTIALRAE</sequence>
<evidence type="ECO:0000256" key="1">
    <source>
        <dbReference type="ARBA" id="ARBA00004651"/>
    </source>
</evidence>
<dbReference type="InterPro" id="IPR050250">
    <property type="entry name" value="Macrolide_Exporter_MacB"/>
</dbReference>
<dbReference type="InterPro" id="IPR025857">
    <property type="entry name" value="MacB_PCD"/>
</dbReference>
<feature type="domain" description="ABC3 transporter permease C-terminal" evidence="8">
    <location>
        <begin position="717"/>
        <end position="829"/>
    </location>
</feature>
<keyword evidence="5 7" id="KW-0472">Membrane</keyword>
<dbReference type="AlphaFoldDB" id="A0A7Y9T483"/>
<evidence type="ECO:0000256" key="3">
    <source>
        <dbReference type="ARBA" id="ARBA00022692"/>
    </source>
</evidence>
<dbReference type="Pfam" id="PF02687">
    <property type="entry name" value="FtsX"/>
    <property type="match status" value="2"/>
</dbReference>
<feature type="transmembrane region" description="Helical" evidence="7">
    <location>
        <begin position="800"/>
        <end position="820"/>
    </location>
</feature>
<feature type="transmembrane region" description="Helical" evidence="7">
    <location>
        <begin position="21"/>
        <end position="43"/>
    </location>
</feature>
<dbReference type="InterPro" id="IPR017800">
    <property type="entry name" value="ADOP"/>
</dbReference>
<dbReference type="PANTHER" id="PTHR30572">
    <property type="entry name" value="MEMBRANE COMPONENT OF TRANSPORTER-RELATED"/>
    <property type="match status" value="1"/>
</dbReference>